<gene>
    <name evidence="2" type="ORF">FisN_13Hh357</name>
</gene>
<dbReference type="InterPro" id="IPR007138">
    <property type="entry name" value="ABM_dom"/>
</dbReference>
<dbReference type="GO" id="GO:0005829">
    <property type="term" value="C:cytosol"/>
    <property type="evidence" value="ECO:0007669"/>
    <property type="project" value="TreeGrafter"/>
</dbReference>
<keyword evidence="3" id="KW-1185">Reference proteome</keyword>
<dbReference type="SUPFAM" id="SSF54909">
    <property type="entry name" value="Dimeric alpha+beta barrel"/>
    <property type="match status" value="1"/>
</dbReference>
<evidence type="ECO:0000313" key="3">
    <source>
        <dbReference type="Proteomes" id="UP000198406"/>
    </source>
</evidence>
<dbReference type="Proteomes" id="UP000198406">
    <property type="component" value="Unassembled WGS sequence"/>
</dbReference>
<dbReference type="GO" id="GO:0016491">
    <property type="term" value="F:oxidoreductase activity"/>
    <property type="evidence" value="ECO:0007669"/>
    <property type="project" value="TreeGrafter"/>
</dbReference>
<organism evidence="2 3">
    <name type="scientific">Fistulifera solaris</name>
    <name type="common">Oleaginous diatom</name>
    <dbReference type="NCBI Taxonomy" id="1519565"/>
    <lineage>
        <taxon>Eukaryota</taxon>
        <taxon>Sar</taxon>
        <taxon>Stramenopiles</taxon>
        <taxon>Ochrophyta</taxon>
        <taxon>Bacillariophyta</taxon>
        <taxon>Bacillariophyceae</taxon>
        <taxon>Bacillariophycidae</taxon>
        <taxon>Naviculales</taxon>
        <taxon>Naviculaceae</taxon>
        <taxon>Fistulifera</taxon>
    </lineage>
</organism>
<dbReference type="EMBL" id="BDSP01000259">
    <property type="protein sequence ID" value="GAX27557.1"/>
    <property type="molecule type" value="Genomic_DNA"/>
</dbReference>
<accession>A0A1Z5KN17</accession>
<comment type="caution">
    <text evidence="2">The sequence shown here is derived from an EMBL/GenBank/DDBJ whole genome shotgun (WGS) entry which is preliminary data.</text>
</comment>
<dbReference type="PANTHER" id="PTHR33336:SF1">
    <property type="entry name" value="(4S)-4-HYDROXY-5-PHOSPHONOOXYPENTANE-2,3-DIONE ISOMERASE"/>
    <property type="match status" value="1"/>
</dbReference>
<dbReference type="InParanoid" id="A0A1Z5KN17"/>
<dbReference type="InterPro" id="IPR050744">
    <property type="entry name" value="AI-2_Isomerase_LsrG"/>
</dbReference>
<dbReference type="OrthoDB" id="10261153at2759"/>
<evidence type="ECO:0000313" key="2">
    <source>
        <dbReference type="EMBL" id="GAX27557.1"/>
    </source>
</evidence>
<dbReference type="Pfam" id="PF03992">
    <property type="entry name" value="ABM"/>
    <property type="match status" value="1"/>
</dbReference>
<protein>
    <recommendedName>
        <fullName evidence="1">ABM domain-containing protein</fullName>
    </recommendedName>
</protein>
<name>A0A1Z5KN17_FISSO</name>
<dbReference type="AlphaFoldDB" id="A0A1Z5KN17"/>
<reference evidence="2 3" key="1">
    <citation type="journal article" date="2015" name="Plant Cell">
        <title>Oil accumulation by the oleaginous diatom Fistulifera solaris as revealed by the genome and transcriptome.</title>
        <authorList>
            <person name="Tanaka T."/>
            <person name="Maeda Y."/>
            <person name="Veluchamy A."/>
            <person name="Tanaka M."/>
            <person name="Abida H."/>
            <person name="Marechal E."/>
            <person name="Bowler C."/>
            <person name="Muto M."/>
            <person name="Sunaga Y."/>
            <person name="Tanaka M."/>
            <person name="Yoshino T."/>
            <person name="Taniguchi T."/>
            <person name="Fukuda Y."/>
            <person name="Nemoto M."/>
            <person name="Matsumoto M."/>
            <person name="Wong P.S."/>
            <person name="Aburatani S."/>
            <person name="Fujibuchi W."/>
        </authorList>
    </citation>
    <scope>NUCLEOTIDE SEQUENCE [LARGE SCALE GENOMIC DNA]</scope>
    <source>
        <strain evidence="2 3">JPCC DA0580</strain>
    </source>
</reference>
<dbReference type="InterPro" id="IPR011008">
    <property type="entry name" value="Dimeric_a/b-barrel"/>
</dbReference>
<evidence type="ECO:0000259" key="1">
    <source>
        <dbReference type="PROSITE" id="PS51725"/>
    </source>
</evidence>
<dbReference type="Gene3D" id="3.30.70.100">
    <property type="match status" value="1"/>
</dbReference>
<sequence length="145" mass="16415">MFVSWRKPLVTYLTTTTLLQARAFVVPSSSRLATTTRLHMSTTTTTKPWAIVVHAEIDPARLDEFIPLIQNNAEQSRQEPGCHRFDVLRDPTEPNKFIFYELYADAAAIEYHKQQSHYQAWADFKASGGALSSVTYKHVGESVVV</sequence>
<feature type="domain" description="ABM" evidence="1">
    <location>
        <begin position="49"/>
        <end position="139"/>
    </location>
</feature>
<proteinExistence type="predicted"/>
<dbReference type="PROSITE" id="PS51725">
    <property type="entry name" value="ABM"/>
    <property type="match status" value="1"/>
</dbReference>
<dbReference type="PANTHER" id="PTHR33336">
    <property type="entry name" value="QUINOL MONOOXYGENASE YGIN-RELATED"/>
    <property type="match status" value="1"/>
</dbReference>